<organism evidence="2">
    <name type="scientific">Lepeophtheirus salmonis</name>
    <name type="common">Salmon louse</name>
    <name type="synonym">Caligus salmonis</name>
    <dbReference type="NCBI Taxonomy" id="72036"/>
    <lineage>
        <taxon>Eukaryota</taxon>
        <taxon>Metazoa</taxon>
        <taxon>Ecdysozoa</taxon>
        <taxon>Arthropoda</taxon>
        <taxon>Crustacea</taxon>
        <taxon>Multicrustacea</taxon>
        <taxon>Hexanauplia</taxon>
        <taxon>Copepoda</taxon>
        <taxon>Siphonostomatoida</taxon>
        <taxon>Caligidae</taxon>
        <taxon>Lepeophtheirus</taxon>
    </lineage>
</organism>
<dbReference type="EMBL" id="HACA01006791">
    <property type="protein sequence ID" value="CDW24152.1"/>
    <property type="molecule type" value="Transcribed_RNA"/>
</dbReference>
<name>A0A0K2TEY7_LEPSM</name>
<keyword evidence="3" id="KW-1185">Reference proteome</keyword>
<reference evidence="1" key="2">
    <citation type="submission" date="2021-02" db="EMBL/GenBank/DDBJ databases">
        <authorList>
            <person name="Bekaert M."/>
        </authorList>
    </citation>
    <scope>NUCLEOTIDE SEQUENCE</scope>
    <source>
        <strain evidence="1">IoA-00</strain>
    </source>
</reference>
<sequence>MPIVQSSKRLLVLDDEEAIKTRLLETIKAEETPLSNGPAFDDWAKDLEEVQKRGELLRETRQNEYESLCHQTNEIKLSNVLGLHPEGRVLFEELCLRIDINENYAEILPGWKDLAGVLEVDDLKIRWVEVCVRPREGITRAILEIYTMDGGTLGDVLSALLSLECLQILETLKPKIYGFIDAHSNSKGLEKENSPCFSILKGISRVLPPEDPCYIFQQYSNGLKNYKLCQDAPERIEYEKVFTSEFNDSTRPISSTYSRAWNKPLTEEKKRCNILLLFAGDGINYGSRLQCLLQGFQHKGVHLEIFRLNEVTLWYEVLMNPEACCMKWANEADYIMPILTPQLLQNFHGCENEEADSLVPTSPLLNHYIYTLTRARYTENGCKNTMVRPIIPMEYLKSVGQSQVVRRDPILRLVWIPLKEEKILARVKGMLAEYSKRV</sequence>
<dbReference type="AlphaFoldDB" id="A0A0K2TEY7"/>
<gene>
    <name evidence="1" type="ORF">LSAA_7389</name>
</gene>
<dbReference type="OrthoDB" id="6593154at2759"/>
<evidence type="ECO:0000313" key="2">
    <source>
        <dbReference type="EMBL" id="CDW24152.1"/>
    </source>
</evidence>
<dbReference type="SUPFAM" id="SSF47986">
    <property type="entry name" value="DEATH domain"/>
    <property type="match status" value="1"/>
</dbReference>
<protein>
    <submittedName>
        <fullName evidence="1">(salmon louse) hypothetical protein</fullName>
    </submittedName>
</protein>
<evidence type="ECO:0000313" key="1">
    <source>
        <dbReference type="EMBL" id="CAF2898795.1"/>
    </source>
</evidence>
<accession>A0A0K2TEY7</accession>
<dbReference type="EMBL" id="HG994582">
    <property type="protein sequence ID" value="CAF2898795.1"/>
    <property type="molecule type" value="Genomic_DNA"/>
</dbReference>
<reference evidence="2" key="1">
    <citation type="submission" date="2014-05" db="EMBL/GenBank/DDBJ databases">
        <authorList>
            <person name="Chronopoulou M."/>
        </authorList>
    </citation>
    <scope>NUCLEOTIDE SEQUENCE</scope>
    <source>
        <tissue evidence="2">Whole organism</tissue>
    </source>
</reference>
<evidence type="ECO:0000313" key="3">
    <source>
        <dbReference type="Proteomes" id="UP000675881"/>
    </source>
</evidence>
<dbReference type="Proteomes" id="UP000675881">
    <property type="component" value="Chromosome 3"/>
</dbReference>
<dbReference type="InterPro" id="IPR011029">
    <property type="entry name" value="DEATH-like_dom_sf"/>
</dbReference>
<proteinExistence type="predicted"/>